<sequence>MVGHKRNIDNYVGYWSFEAGAICKIMGLNPEDFKGVNYFPYDLVAECGK</sequence>
<evidence type="ECO:0000313" key="3">
    <source>
        <dbReference type="Proteomes" id="UP000282386"/>
    </source>
</evidence>
<dbReference type="InterPro" id="IPR015025">
    <property type="entry name" value="PoNi_C"/>
</dbReference>
<dbReference type="Pfam" id="PF08929">
    <property type="entry name" value="PoNi_C"/>
    <property type="match status" value="1"/>
</dbReference>
<proteinExistence type="predicted"/>
<dbReference type="InterPro" id="IPR028983">
    <property type="entry name" value="PA2201-like_C"/>
</dbReference>
<evidence type="ECO:0000313" key="2">
    <source>
        <dbReference type="EMBL" id="VEI24783.1"/>
    </source>
</evidence>
<name>A0A7Z9A6W4_9MICC</name>
<protein>
    <submittedName>
        <fullName evidence="2">Domain of uncharacterized function (DUF1911)</fullName>
    </submittedName>
</protein>
<gene>
    <name evidence="2" type="ORF">NCTC10207_02255</name>
</gene>
<dbReference type="Proteomes" id="UP000282386">
    <property type="component" value="Chromosome"/>
</dbReference>
<dbReference type="Gene3D" id="1.10.3920.10">
    <property type="entry name" value="PA2201 C-terminal domain-like"/>
    <property type="match status" value="1"/>
</dbReference>
<dbReference type="EMBL" id="LR134479">
    <property type="protein sequence ID" value="VEI24783.1"/>
    <property type="molecule type" value="Genomic_DNA"/>
</dbReference>
<dbReference type="SUPFAM" id="SSF140731">
    <property type="entry name" value="PA2201 C-terminal domain-like"/>
    <property type="match status" value="1"/>
</dbReference>
<reference evidence="2 3" key="1">
    <citation type="submission" date="2018-12" db="EMBL/GenBank/DDBJ databases">
        <authorList>
            <consortium name="Pathogen Informatics"/>
        </authorList>
    </citation>
    <scope>NUCLEOTIDE SEQUENCE [LARGE SCALE GENOMIC DNA]</scope>
    <source>
        <strain evidence="2 3">NCTC10207</strain>
    </source>
</reference>
<organism evidence="2 3">
    <name type="scientific">Rothia aeria</name>
    <dbReference type="NCBI Taxonomy" id="172042"/>
    <lineage>
        <taxon>Bacteria</taxon>
        <taxon>Bacillati</taxon>
        <taxon>Actinomycetota</taxon>
        <taxon>Actinomycetes</taxon>
        <taxon>Micrococcales</taxon>
        <taxon>Micrococcaceae</taxon>
        <taxon>Rothia</taxon>
    </lineage>
</organism>
<feature type="domain" description="PoNi C-terminal" evidence="1">
    <location>
        <begin position="4"/>
        <end position="43"/>
    </location>
</feature>
<dbReference type="AlphaFoldDB" id="A0A7Z9A6W4"/>
<evidence type="ECO:0000259" key="1">
    <source>
        <dbReference type="Pfam" id="PF08929"/>
    </source>
</evidence>
<accession>A0A7Z9A6W4</accession>